<feature type="transmembrane region" description="Helical" evidence="2">
    <location>
        <begin position="1524"/>
        <end position="1542"/>
    </location>
</feature>
<dbReference type="InterPro" id="IPR013320">
    <property type="entry name" value="ConA-like_dom_sf"/>
</dbReference>
<feature type="region of interest" description="Disordered" evidence="1">
    <location>
        <begin position="1928"/>
        <end position="1947"/>
    </location>
</feature>
<feature type="transmembrane region" description="Helical" evidence="2">
    <location>
        <begin position="1569"/>
        <end position="1593"/>
    </location>
</feature>
<evidence type="ECO:0008006" key="6">
    <source>
        <dbReference type="Google" id="ProtNLM"/>
    </source>
</evidence>
<keyword evidence="2" id="KW-0812">Transmembrane</keyword>
<evidence type="ECO:0000256" key="1">
    <source>
        <dbReference type="SAM" id="MobiDB-lite"/>
    </source>
</evidence>
<dbReference type="SUPFAM" id="SSF49899">
    <property type="entry name" value="Concanavalin A-like lectins/glucanases"/>
    <property type="match status" value="1"/>
</dbReference>
<comment type="caution">
    <text evidence="4">The sequence shown here is derived from an EMBL/GenBank/DDBJ whole genome shotgun (WGS) entry which is preliminary data.</text>
</comment>
<dbReference type="Gene3D" id="2.10.50.10">
    <property type="entry name" value="Tumor Necrosis Factor Receptor, subunit A, domain 2"/>
    <property type="match status" value="1"/>
</dbReference>
<evidence type="ECO:0000256" key="2">
    <source>
        <dbReference type="SAM" id="Phobius"/>
    </source>
</evidence>
<reference evidence="4 5" key="1">
    <citation type="journal article" date="2024" name="Science">
        <title>Giant polyketide synthase enzymes in the biosynthesis of giant marine polyether toxins.</title>
        <authorList>
            <person name="Fallon T.R."/>
            <person name="Shende V.V."/>
            <person name="Wierzbicki I.H."/>
            <person name="Pendleton A.L."/>
            <person name="Watervoot N.F."/>
            <person name="Auber R.P."/>
            <person name="Gonzalez D.J."/>
            <person name="Wisecaver J.H."/>
            <person name="Moore B.S."/>
        </authorList>
    </citation>
    <scope>NUCLEOTIDE SEQUENCE [LARGE SCALE GENOMIC DNA]</scope>
    <source>
        <strain evidence="4 5">12B1</strain>
    </source>
</reference>
<dbReference type="EMBL" id="JBGBPQ010000010">
    <property type="protein sequence ID" value="KAL1519160.1"/>
    <property type="molecule type" value="Genomic_DNA"/>
</dbReference>
<dbReference type="Gene3D" id="2.60.120.200">
    <property type="match status" value="1"/>
</dbReference>
<organism evidence="4 5">
    <name type="scientific">Prymnesium parvum</name>
    <name type="common">Toxic golden alga</name>
    <dbReference type="NCBI Taxonomy" id="97485"/>
    <lineage>
        <taxon>Eukaryota</taxon>
        <taxon>Haptista</taxon>
        <taxon>Haptophyta</taxon>
        <taxon>Prymnesiophyceae</taxon>
        <taxon>Prymnesiales</taxon>
        <taxon>Prymnesiaceae</taxon>
        <taxon>Prymnesium</taxon>
    </lineage>
</organism>
<feature type="signal peptide" evidence="3">
    <location>
        <begin position="1"/>
        <end position="17"/>
    </location>
</feature>
<dbReference type="PANTHER" id="PTHR11319:SF35">
    <property type="entry name" value="OUTER MEMBRANE PROTEIN PMPC-RELATED"/>
    <property type="match status" value="1"/>
</dbReference>
<feature type="transmembrane region" description="Helical" evidence="2">
    <location>
        <begin position="1195"/>
        <end position="1218"/>
    </location>
</feature>
<keyword evidence="5" id="KW-1185">Reference proteome</keyword>
<dbReference type="InterPro" id="IPR009030">
    <property type="entry name" value="Growth_fac_rcpt_cys_sf"/>
</dbReference>
<evidence type="ECO:0000313" key="5">
    <source>
        <dbReference type="Proteomes" id="UP001515480"/>
    </source>
</evidence>
<evidence type="ECO:0000256" key="3">
    <source>
        <dbReference type="SAM" id="SignalP"/>
    </source>
</evidence>
<proteinExistence type="predicted"/>
<dbReference type="SMART" id="SM01411">
    <property type="entry name" value="Ephrin_rec_like"/>
    <property type="match status" value="2"/>
</dbReference>
<feature type="compositionally biased region" description="Polar residues" evidence="1">
    <location>
        <begin position="1932"/>
        <end position="1941"/>
    </location>
</feature>
<evidence type="ECO:0000313" key="4">
    <source>
        <dbReference type="EMBL" id="KAL1519160.1"/>
    </source>
</evidence>
<keyword evidence="3" id="KW-0732">Signal</keyword>
<dbReference type="PANTHER" id="PTHR11319">
    <property type="entry name" value="G PROTEIN-COUPLED RECEPTOR-RELATED"/>
    <property type="match status" value="1"/>
</dbReference>
<sequence length="1973" mass="215713">MGLLALIALANLALVSSEGQSYGRALSCRDIRSFANTRVTTFAGSSSTKLEEMAEVGITISLWSRYLFAAQNPSPITVNHKLAVVYFAPFSGDTGFFANNNAEPTMALVADTQRWHHYAVSFDVVTEQTNWYVDGKLVGSQLIGGGRIPVEDDMKLTLCASCSVANYLNPYDYTSCVASYSMFGEIDDVAVWGRPLSHAEIEARWNSSLTARLAAGVEPDLLFFYNFNNASAAEHGVVPNLGQLGGDFDLLLGQSSGKAFDEHRFKYVEETSGEVLATVAPALIPAGEVSRQVDPDAVLIVVLTPSETAWLRAPDGTPFNVTAPALFTDTVHRSVVVGSQLVVVELQPALAPTVLTEPSLLIAAVIEDVPTAIPLRFTSPDGMMATAFITSLPTRGALYHASSNTDFSLSRPISTVGQVNSSRSGYWVVYQPLPNDYGVAVDSFSYQFVSDKYALASGIAKVTINIEPIDDLPSAQPETLTLEEDSSPEGIAVTLHYRDYEPATPVAAVVSRLPSKGSLYINTSNSLRAITTAYNIFDVGTTLEQYLSKIISVSSFWGGPPYAGYHPLTLLGPPDSSAYGEGDADALWVRDVSVAPPIGQRALHQGLVVFVRAIAGGDVTIEFAKMYKRDGTGAIRQCHIPVTSSKVYPNDCAFELVPESGVVTAVVPRESISGMGAGVWSPLMKGYVGNVTVSGGLNAIAYGEEYAFTHNQFVPYNSESRFTEFVEAQIEQPVYVIAVEIGSPRGMGAVTRVQMKRGDEWVSLYQGNPLVAVNRESVIAKQYWRWSPLICRTHFKTREIRIELDTSAETGIGDWNYLDYVKIIGSLELQPAALPHGVDSLVYVPDLNAYGSDSFDYESTDCPGDFFRFSPPAKVDITLTANNDAPVVDETLVTRRTVNFRLGSTLRNISFPVFDVDSNSTELRLESLPRFGRFTAPGMSPGKSLSPEESYVFEVSDAEVASAVELQGTGDEEGSTTISTEVTYTATDPLGSKSLLTLEFHVPVCLAGYGARYNIEADAYECLPCDSGSVSSLPSLSGCSRCPVGFVQPVPGQVECTPCLSGFYAPREGMSVCDRCDYPTGSLPGKASCDVCTDNLYLSSSDECLPCPRGAECPANTTLESLVLKPGFWRLSPLTAQIHSCKGLDSENASALTPCLGGAGVGECQTNHTGPLCETCKDGFYFEDSTCQECASAGGAAGVAIGVSIAALVVCRILFALARKSPLLQIIMDSANSFMIAFQRFGGVAKLKIAIAFLQIYIAIPQLYLVEVPDQYSSAMRVFSWLNVDLLALYPSKCISDSYESTVNIATLVSLALPLGSHALVVLYVVAMHETGAGKRHHSLWSAARHGFVQGVPVSLFWVYLLVVPASRRLFSVWDCKSYEQNDETGEKAWFLVQDTSVLCNLGDSVSAEHQSLTTLATGYLFIWPVGVPLLFFFITFTQRHTLRNAEVTEWSVATRVVHREYKKEMFYWESFELLRRLTLSGFLLLVPRTLGIIQLIFAVIISLLSFCALFIFSPYRRADDNMLAIAANLMLLMAFFASIFIRTFTDFAEEVGKEVTGKILGYNSSFEISMVMLATCFAFTILIVGSLVKIFVSEHNRAKGKAKAEDDRLIHNALKDVTVLHHPCVFMKLYDLIYMQKFTDHEALRDSGKLLFIDNYDALTAFTRDHVTVFLSHEWLGLTEPDPTGIQFRAAVRACCSLAAREGVSTSDFYIWLDYSSVPQQSVLLMQLAINTLSAYAGACKYFLVVAPEAKHETGRECSHKTYSRRGWCRLEQFSRMSTGIHDMYIATDAPELIPLDVEFLREASFIFEGDFTVQSDRKKLVPVVLGVWALIVNSTLTDPDSPHHATRALIEQDIDRIFPAAEFRRLPEQIVDLLMRGEVEHEETFVRHLKCVSSRSSAECDSSAPASPVSPVRSGSFSMHSLLSRAERCTTASPKSPSSKIPGFLERKHRKVRIMKLPARHKEACTTTAAL</sequence>
<accession>A0AB34JE53</accession>
<name>A0AB34JE53_PRYPA</name>
<dbReference type="Pfam" id="PF13385">
    <property type="entry name" value="Laminin_G_3"/>
    <property type="match status" value="1"/>
</dbReference>
<feature type="transmembrane region" description="Helical" evidence="2">
    <location>
        <begin position="1417"/>
        <end position="1437"/>
    </location>
</feature>
<gene>
    <name evidence="4" type="ORF">AB1Y20_003420</name>
</gene>
<protein>
    <recommendedName>
        <fullName evidence="6">Phosphoinositide phospholipase C</fullName>
    </recommendedName>
</protein>
<feature type="chain" id="PRO_5044222757" description="Phosphoinositide phospholipase C" evidence="3">
    <location>
        <begin position="18"/>
        <end position="1973"/>
    </location>
</feature>
<feature type="transmembrane region" description="Helical" evidence="2">
    <location>
        <begin position="1249"/>
        <end position="1266"/>
    </location>
</feature>
<keyword evidence="2" id="KW-1133">Transmembrane helix</keyword>
<dbReference type="SUPFAM" id="SSF57184">
    <property type="entry name" value="Growth factor receptor domain"/>
    <property type="match status" value="1"/>
</dbReference>
<feature type="transmembrane region" description="Helical" evidence="2">
    <location>
        <begin position="1348"/>
        <end position="1367"/>
    </location>
</feature>
<dbReference type="Proteomes" id="UP001515480">
    <property type="component" value="Unassembled WGS sequence"/>
</dbReference>
<keyword evidence="2" id="KW-0472">Membrane</keyword>
<feature type="transmembrane region" description="Helical" evidence="2">
    <location>
        <begin position="1493"/>
        <end position="1512"/>
    </location>
</feature>
<feature type="transmembrane region" description="Helical" evidence="2">
    <location>
        <begin position="1305"/>
        <end position="1327"/>
    </location>
</feature>